<keyword evidence="7 12" id="KW-1133">Transmembrane helix</keyword>
<keyword evidence="4" id="KW-0813">Transport</keyword>
<dbReference type="Proteomes" id="UP000293360">
    <property type="component" value="Unassembled WGS sequence"/>
</dbReference>
<evidence type="ECO:0000256" key="12">
    <source>
        <dbReference type="SAM" id="Phobius"/>
    </source>
</evidence>
<evidence type="ECO:0000313" key="14">
    <source>
        <dbReference type="Proteomes" id="UP000293360"/>
    </source>
</evidence>
<proteinExistence type="predicted"/>
<protein>
    <recommendedName>
        <fullName evidence="3">Molybdate-anion transporter</fullName>
    </recommendedName>
    <alternativeName>
        <fullName evidence="10">Major facilitator superfamily domain-containing protein 5</fullName>
    </alternativeName>
    <alternativeName>
        <fullName evidence="11">Molybdate transporter 2 homolog</fullName>
    </alternativeName>
</protein>
<dbReference type="GO" id="GO:0005886">
    <property type="term" value="C:plasma membrane"/>
    <property type="evidence" value="ECO:0007669"/>
    <property type="project" value="UniProtKB-SubCell"/>
</dbReference>
<dbReference type="GO" id="GO:0015098">
    <property type="term" value="F:molybdate ion transmembrane transporter activity"/>
    <property type="evidence" value="ECO:0007669"/>
    <property type="project" value="InterPro"/>
</dbReference>
<dbReference type="AlphaFoldDB" id="A0A4Q4SYG2"/>
<comment type="caution">
    <text evidence="13">The sequence shown here is derived from an EMBL/GenBank/DDBJ whole genome shotgun (WGS) entry which is preliminary data.</text>
</comment>
<keyword evidence="8" id="KW-0406">Ion transport</keyword>
<name>A0A4Q4SYG2_9PEZI</name>
<comment type="function">
    <text evidence="1">Mediates high-affinity intracellular uptake of the rare oligo-element molybdenum.</text>
</comment>
<keyword evidence="5" id="KW-1003">Cell membrane</keyword>
<dbReference type="PANTHER" id="PTHR23516:SF1">
    <property type="entry name" value="MOLYBDATE-ANION TRANSPORTER"/>
    <property type="match status" value="1"/>
</dbReference>
<evidence type="ECO:0000256" key="1">
    <source>
        <dbReference type="ARBA" id="ARBA00003019"/>
    </source>
</evidence>
<feature type="transmembrane region" description="Helical" evidence="12">
    <location>
        <begin position="55"/>
        <end position="72"/>
    </location>
</feature>
<sequence>MEFYQVNLTVLVTANAYLLYWQHTKGGRDTESQLVDSENHGVEDKGEHHATRRRFQMNFFFPYILAVAADWLQSPHIYAVYKFEKGIPENTVAAITTLLFNVFETWMISEYHERCLPLVGLTLSSVFGNMTTISYMVAILSTLVGDLLIQQSGTQTAPFLAASVCCVGAAYLIARISNENFGAQQTERTWIEDVKRDILAMIWKPRIFALGVASCFLEGTVYLFLFYWSEALKST</sequence>
<evidence type="ECO:0000313" key="13">
    <source>
        <dbReference type="EMBL" id="RYO86818.1"/>
    </source>
</evidence>
<dbReference type="GO" id="GO:0006811">
    <property type="term" value="P:monoatomic ion transport"/>
    <property type="evidence" value="ECO:0007669"/>
    <property type="project" value="UniProtKB-KW"/>
</dbReference>
<dbReference type="EMBL" id="QJNU01000767">
    <property type="protein sequence ID" value="RYO86818.1"/>
    <property type="molecule type" value="Genomic_DNA"/>
</dbReference>
<evidence type="ECO:0000256" key="6">
    <source>
        <dbReference type="ARBA" id="ARBA00022692"/>
    </source>
</evidence>
<keyword evidence="9 12" id="KW-0472">Membrane</keyword>
<dbReference type="Gene3D" id="1.20.1250.20">
    <property type="entry name" value="MFS general substrate transporter like domains"/>
    <property type="match status" value="1"/>
</dbReference>
<comment type="subcellular location">
    <subcellularLocation>
        <location evidence="2">Cell membrane</location>
        <topology evidence="2">Multi-pass membrane protein</topology>
    </subcellularLocation>
</comment>
<dbReference type="InterPro" id="IPR036259">
    <property type="entry name" value="MFS_trans_sf"/>
</dbReference>
<feature type="transmembrane region" description="Helical" evidence="12">
    <location>
        <begin position="207"/>
        <end position="228"/>
    </location>
</feature>
<evidence type="ECO:0000256" key="5">
    <source>
        <dbReference type="ARBA" id="ARBA00022475"/>
    </source>
</evidence>
<accession>A0A4Q4SYG2</accession>
<evidence type="ECO:0000256" key="7">
    <source>
        <dbReference type="ARBA" id="ARBA00022989"/>
    </source>
</evidence>
<feature type="transmembrane region" description="Helical" evidence="12">
    <location>
        <begin position="156"/>
        <end position="174"/>
    </location>
</feature>
<dbReference type="OrthoDB" id="263957at2759"/>
<evidence type="ECO:0000256" key="8">
    <source>
        <dbReference type="ARBA" id="ARBA00023065"/>
    </source>
</evidence>
<evidence type="ECO:0000256" key="9">
    <source>
        <dbReference type="ARBA" id="ARBA00023136"/>
    </source>
</evidence>
<reference evidence="13 14" key="1">
    <citation type="submission" date="2018-06" db="EMBL/GenBank/DDBJ databases">
        <title>Complete Genomes of Monosporascus.</title>
        <authorList>
            <person name="Robinson A.J."/>
            <person name="Natvig D.O."/>
        </authorList>
    </citation>
    <scope>NUCLEOTIDE SEQUENCE [LARGE SCALE GENOMIC DNA]</scope>
    <source>
        <strain evidence="13 14">CBS 110550</strain>
    </source>
</reference>
<dbReference type="PANTHER" id="PTHR23516">
    <property type="entry name" value="SAM (S-ADENOSYL METHIONINE) TRANSPORTER"/>
    <property type="match status" value="1"/>
</dbReference>
<dbReference type="Pfam" id="PF05631">
    <property type="entry name" value="MFS_5"/>
    <property type="match status" value="1"/>
</dbReference>
<dbReference type="InterPro" id="IPR008509">
    <property type="entry name" value="MOT2/MFSD5"/>
</dbReference>
<keyword evidence="14" id="KW-1185">Reference proteome</keyword>
<gene>
    <name evidence="13" type="ORF">DL764_008949</name>
</gene>
<keyword evidence="6 12" id="KW-0812">Transmembrane</keyword>
<organism evidence="13 14">
    <name type="scientific">Monosporascus ibericus</name>
    <dbReference type="NCBI Taxonomy" id="155417"/>
    <lineage>
        <taxon>Eukaryota</taxon>
        <taxon>Fungi</taxon>
        <taxon>Dikarya</taxon>
        <taxon>Ascomycota</taxon>
        <taxon>Pezizomycotina</taxon>
        <taxon>Sordariomycetes</taxon>
        <taxon>Xylariomycetidae</taxon>
        <taxon>Xylariales</taxon>
        <taxon>Xylariales incertae sedis</taxon>
        <taxon>Monosporascus</taxon>
    </lineage>
</organism>
<evidence type="ECO:0000256" key="3">
    <source>
        <dbReference type="ARBA" id="ARBA00021242"/>
    </source>
</evidence>
<evidence type="ECO:0000256" key="11">
    <source>
        <dbReference type="ARBA" id="ARBA00032555"/>
    </source>
</evidence>
<feature type="transmembrane region" description="Helical" evidence="12">
    <location>
        <begin position="121"/>
        <end position="144"/>
    </location>
</feature>
<evidence type="ECO:0000256" key="10">
    <source>
        <dbReference type="ARBA" id="ARBA00030646"/>
    </source>
</evidence>
<evidence type="ECO:0000256" key="2">
    <source>
        <dbReference type="ARBA" id="ARBA00004651"/>
    </source>
</evidence>
<feature type="transmembrane region" description="Helical" evidence="12">
    <location>
        <begin position="92"/>
        <end position="109"/>
    </location>
</feature>
<evidence type="ECO:0000256" key="4">
    <source>
        <dbReference type="ARBA" id="ARBA00022448"/>
    </source>
</evidence>